<name>A0ACB9P1I4_9MYRT</name>
<gene>
    <name evidence="1" type="ORF">MLD38_026878</name>
</gene>
<protein>
    <submittedName>
        <fullName evidence="1">Uncharacterized protein</fullName>
    </submittedName>
</protein>
<accession>A0ACB9P1I4</accession>
<sequence length="176" mass="20006">MSVSSRILSVLRPSNSYPESPPHFPIHESNVPVPNPYHRVPDQQPILPVRLPQDDCPCRVLVAQVEDPRVPFQDLSHPSPIAEPQTICQQHYQVLLLCLLPHCQPQHLVQHRHHPLLRLVPTRCQVECVLVRGHVRKLLPSLQPLCHILPQHIPAREIHVISYSGLPRTNLSSSLL</sequence>
<dbReference type="Proteomes" id="UP001057402">
    <property type="component" value="Chromosome 7"/>
</dbReference>
<evidence type="ECO:0000313" key="2">
    <source>
        <dbReference type="Proteomes" id="UP001057402"/>
    </source>
</evidence>
<keyword evidence="2" id="KW-1185">Reference proteome</keyword>
<reference evidence="2" key="1">
    <citation type="journal article" date="2023" name="Front. Plant Sci.">
        <title>Chromosomal-level genome assembly of Melastoma candidum provides insights into trichome evolution.</title>
        <authorList>
            <person name="Zhong Y."/>
            <person name="Wu W."/>
            <person name="Sun C."/>
            <person name="Zou P."/>
            <person name="Liu Y."/>
            <person name="Dai S."/>
            <person name="Zhou R."/>
        </authorList>
    </citation>
    <scope>NUCLEOTIDE SEQUENCE [LARGE SCALE GENOMIC DNA]</scope>
</reference>
<evidence type="ECO:0000313" key="1">
    <source>
        <dbReference type="EMBL" id="KAI4342231.1"/>
    </source>
</evidence>
<comment type="caution">
    <text evidence="1">The sequence shown here is derived from an EMBL/GenBank/DDBJ whole genome shotgun (WGS) entry which is preliminary data.</text>
</comment>
<organism evidence="1 2">
    <name type="scientific">Melastoma candidum</name>
    <dbReference type="NCBI Taxonomy" id="119954"/>
    <lineage>
        <taxon>Eukaryota</taxon>
        <taxon>Viridiplantae</taxon>
        <taxon>Streptophyta</taxon>
        <taxon>Embryophyta</taxon>
        <taxon>Tracheophyta</taxon>
        <taxon>Spermatophyta</taxon>
        <taxon>Magnoliopsida</taxon>
        <taxon>eudicotyledons</taxon>
        <taxon>Gunneridae</taxon>
        <taxon>Pentapetalae</taxon>
        <taxon>rosids</taxon>
        <taxon>malvids</taxon>
        <taxon>Myrtales</taxon>
        <taxon>Melastomataceae</taxon>
        <taxon>Melastomatoideae</taxon>
        <taxon>Melastomateae</taxon>
        <taxon>Melastoma</taxon>
    </lineage>
</organism>
<proteinExistence type="predicted"/>
<dbReference type="EMBL" id="CM042886">
    <property type="protein sequence ID" value="KAI4342231.1"/>
    <property type="molecule type" value="Genomic_DNA"/>
</dbReference>